<dbReference type="GO" id="GO:0005737">
    <property type="term" value="C:cytoplasm"/>
    <property type="evidence" value="ECO:0007669"/>
    <property type="project" value="UniProtKB-SubCell"/>
</dbReference>
<evidence type="ECO:0000313" key="9">
    <source>
        <dbReference type="EMBL" id="ABO98643.1"/>
    </source>
</evidence>
<dbReference type="Pfam" id="PF16550">
    <property type="entry name" value="RPN13_C"/>
    <property type="match status" value="1"/>
</dbReference>
<evidence type="ECO:0000256" key="2">
    <source>
        <dbReference type="ARBA" id="ARBA00004496"/>
    </source>
</evidence>
<dbReference type="KEGG" id="olu:OSTLU_26573"/>
<keyword evidence="4" id="KW-0647">Proteasome</keyword>
<organism evidence="9 10">
    <name type="scientific">Ostreococcus lucimarinus (strain CCE9901)</name>
    <dbReference type="NCBI Taxonomy" id="436017"/>
    <lineage>
        <taxon>Eukaryota</taxon>
        <taxon>Viridiplantae</taxon>
        <taxon>Chlorophyta</taxon>
        <taxon>Mamiellophyceae</taxon>
        <taxon>Mamiellales</taxon>
        <taxon>Bathycoccaceae</taxon>
        <taxon>Ostreococcus</taxon>
    </lineage>
</organism>
<protein>
    <submittedName>
        <fullName evidence="9">Uncharacterized protein</fullName>
    </submittedName>
</protein>
<evidence type="ECO:0000256" key="5">
    <source>
        <dbReference type="ARBA" id="ARBA00023242"/>
    </source>
</evidence>
<dbReference type="HOGENOM" id="CLU_041798_0_0_1"/>
<dbReference type="InterPro" id="IPR044867">
    <property type="entry name" value="DEUBAD_dom"/>
</dbReference>
<dbReference type="RefSeq" id="XP_001420350.1">
    <property type="nucleotide sequence ID" value="XM_001420313.1"/>
</dbReference>
<dbReference type="Gene3D" id="2.30.29.70">
    <property type="entry name" value="Proteasomal ubiquitin receptor Rpn13/ADRM1"/>
    <property type="match status" value="1"/>
</dbReference>
<dbReference type="PANTHER" id="PTHR12225:SF0">
    <property type="entry name" value="PROTEASOMAL UBIQUITIN RECEPTOR ADRM1"/>
    <property type="match status" value="1"/>
</dbReference>
<dbReference type="Gene3D" id="1.10.2020.20">
    <property type="match status" value="1"/>
</dbReference>
<dbReference type="OrthoDB" id="340431at2759"/>
<evidence type="ECO:0000256" key="6">
    <source>
        <dbReference type="SAM" id="MobiDB-lite"/>
    </source>
</evidence>
<keyword evidence="3" id="KW-0963">Cytoplasm</keyword>
<dbReference type="GO" id="GO:0061133">
    <property type="term" value="F:endopeptidase activator activity"/>
    <property type="evidence" value="ECO:0007669"/>
    <property type="project" value="TreeGrafter"/>
</dbReference>
<name>A4S4Y5_OSTLU</name>
<evidence type="ECO:0000313" key="10">
    <source>
        <dbReference type="Proteomes" id="UP000001568"/>
    </source>
</evidence>
<dbReference type="GO" id="GO:0070628">
    <property type="term" value="F:proteasome binding"/>
    <property type="evidence" value="ECO:0007669"/>
    <property type="project" value="TreeGrafter"/>
</dbReference>
<dbReference type="PANTHER" id="PTHR12225">
    <property type="entry name" value="ADHESION REGULATING MOLECULE 1 110 KDA CELL MEMBRANE GLYCOPROTEIN"/>
    <property type="match status" value="1"/>
</dbReference>
<dbReference type="STRING" id="436017.A4S4Y5"/>
<evidence type="ECO:0000259" key="8">
    <source>
        <dbReference type="PROSITE" id="PS51917"/>
    </source>
</evidence>
<keyword evidence="5" id="KW-0539">Nucleus</keyword>
<evidence type="ECO:0000256" key="3">
    <source>
        <dbReference type="ARBA" id="ARBA00022490"/>
    </source>
</evidence>
<dbReference type="OMA" id="SNQRHFF"/>
<feature type="domain" description="DEUBAD" evidence="7">
    <location>
        <begin position="247"/>
        <end position="349"/>
    </location>
</feature>
<dbReference type="InterPro" id="IPR044868">
    <property type="entry name" value="Rpn13/ADRM1_Pru"/>
</dbReference>
<dbReference type="Proteomes" id="UP000001568">
    <property type="component" value="Chromosome 11"/>
</dbReference>
<proteinExistence type="predicted"/>
<dbReference type="Pfam" id="PF04683">
    <property type="entry name" value="Rpn13_ADRM1_Pru"/>
    <property type="match status" value="1"/>
</dbReference>
<sequence>MGDSVPNFFGGQGGGASGLSFGGGASFGADAGPLFEMKCGKLVRDGAKMRADPRRGTLKIVKSEVDDTLKQIQWGVRDPSTAFEAEDDFIILPDEAVLKTMKRDGCFMLAFIEERDRDMYFWSQESDGKDAMEAKLLKFNRAVNTNVGEALEENIAASEAQTAMETGDAPNAVPSETPAATTLMPPPANVIPSPVDPTPAPTSFPAQTPAAPAKVSEGMRTPASAGNFTPIVSSDALKGVFASLGGATPQTPPVGLPEILTPELVGPLLRDEQIRGRLLEYLPEEHRETQDLEELIRTPQFRSQLETFSQALQSGEMDMAQFGLKQNGVANLETFLKAIQAEVDESSGKNEEEDAMES</sequence>
<dbReference type="InterPro" id="IPR006773">
    <property type="entry name" value="Rpn13/ADRM1"/>
</dbReference>
<reference evidence="9 10" key="1">
    <citation type="journal article" date="2007" name="Proc. Natl. Acad. Sci. U.S.A.">
        <title>The tiny eukaryote Ostreococcus provides genomic insights into the paradox of plankton speciation.</title>
        <authorList>
            <person name="Palenik B."/>
            <person name="Grimwood J."/>
            <person name="Aerts A."/>
            <person name="Rouze P."/>
            <person name="Salamov A."/>
            <person name="Putnam N."/>
            <person name="Dupont C."/>
            <person name="Jorgensen R."/>
            <person name="Derelle E."/>
            <person name="Rombauts S."/>
            <person name="Zhou K."/>
            <person name="Otillar R."/>
            <person name="Merchant S.S."/>
            <person name="Podell S."/>
            <person name="Gaasterland T."/>
            <person name="Napoli C."/>
            <person name="Gendler K."/>
            <person name="Manuell A."/>
            <person name="Tai V."/>
            <person name="Vallon O."/>
            <person name="Piganeau G."/>
            <person name="Jancek S."/>
            <person name="Heijde M."/>
            <person name="Jabbari K."/>
            <person name="Bowler C."/>
            <person name="Lohr M."/>
            <person name="Robbens S."/>
            <person name="Werner G."/>
            <person name="Dubchak I."/>
            <person name="Pazour G.J."/>
            <person name="Ren Q."/>
            <person name="Paulsen I."/>
            <person name="Delwiche C."/>
            <person name="Schmutz J."/>
            <person name="Rokhsar D."/>
            <person name="Van de Peer Y."/>
            <person name="Moreau H."/>
            <person name="Grigoriev I.V."/>
        </authorList>
    </citation>
    <scope>NUCLEOTIDE SEQUENCE [LARGE SCALE GENOMIC DNA]</scope>
    <source>
        <strain evidence="9 10">CCE9901</strain>
    </source>
</reference>
<dbReference type="PROSITE" id="PS51916">
    <property type="entry name" value="DEUBAD"/>
    <property type="match status" value="1"/>
</dbReference>
<feature type="region of interest" description="Disordered" evidence="6">
    <location>
        <begin position="162"/>
        <end position="210"/>
    </location>
</feature>
<dbReference type="AlphaFoldDB" id="A4S4Y5"/>
<evidence type="ECO:0000256" key="4">
    <source>
        <dbReference type="ARBA" id="ARBA00022942"/>
    </source>
</evidence>
<dbReference type="EMBL" id="CP000591">
    <property type="protein sequence ID" value="ABO98643.1"/>
    <property type="molecule type" value="Genomic_DNA"/>
</dbReference>
<dbReference type="eggNOG" id="KOG3037">
    <property type="taxonomic scope" value="Eukaryota"/>
</dbReference>
<dbReference type="GO" id="GO:0008541">
    <property type="term" value="C:proteasome regulatory particle, lid subcomplex"/>
    <property type="evidence" value="ECO:0007669"/>
    <property type="project" value="TreeGrafter"/>
</dbReference>
<evidence type="ECO:0000256" key="1">
    <source>
        <dbReference type="ARBA" id="ARBA00004123"/>
    </source>
</evidence>
<dbReference type="InterPro" id="IPR038633">
    <property type="entry name" value="Rpn13/ADRM1_Pru_sf"/>
</dbReference>
<dbReference type="GO" id="GO:0005634">
    <property type="term" value="C:nucleus"/>
    <property type="evidence" value="ECO:0007669"/>
    <property type="project" value="UniProtKB-SubCell"/>
</dbReference>
<dbReference type="PROSITE" id="PS51917">
    <property type="entry name" value="PRU"/>
    <property type="match status" value="1"/>
</dbReference>
<dbReference type="GeneID" id="5004529"/>
<accession>A4S4Y5</accession>
<feature type="domain" description="Pru" evidence="8">
    <location>
        <begin position="29"/>
        <end position="146"/>
    </location>
</feature>
<dbReference type="InterPro" id="IPR032368">
    <property type="entry name" value="RPN13_DEUBAD"/>
</dbReference>
<feature type="compositionally biased region" description="Pro residues" evidence="6">
    <location>
        <begin position="184"/>
        <end position="202"/>
    </location>
</feature>
<comment type="subcellular location">
    <subcellularLocation>
        <location evidence="2">Cytoplasm</location>
    </subcellularLocation>
    <subcellularLocation>
        <location evidence="1">Nucleus</location>
    </subcellularLocation>
</comment>
<dbReference type="InterPro" id="IPR038108">
    <property type="entry name" value="RPN13_DEUBAD_sf"/>
</dbReference>
<dbReference type="Gramene" id="ABO98643">
    <property type="protein sequence ID" value="ABO98643"/>
    <property type="gene ID" value="OSTLU_26573"/>
</dbReference>
<gene>
    <name evidence="9" type="ORF">OSTLU_26573</name>
</gene>
<keyword evidence="10" id="KW-1185">Reference proteome</keyword>
<evidence type="ECO:0000259" key="7">
    <source>
        <dbReference type="PROSITE" id="PS51916"/>
    </source>
</evidence>